<keyword evidence="6 10" id="KW-0653">Protein transport</keyword>
<comment type="similarity">
    <text evidence="2 10">Belongs to the SecG family.</text>
</comment>
<gene>
    <name evidence="12" type="primary">secG</name>
    <name evidence="12" type="ORF">ENT73_02710</name>
</gene>
<feature type="region of interest" description="Disordered" evidence="11">
    <location>
        <begin position="84"/>
        <end position="113"/>
    </location>
</feature>
<name>A0A832GPR4_9BACT</name>
<evidence type="ECO:0000256" key="5">
    <source>
        <dbReference type="ARBA" id="ARBA00022692"/>
    </source>
</evidence>
<proteinExistence type="inferred from homology"/>
<dbReference type="GO" id="GO:0043952">
    <property type="term" value="P:protein transport by the Sec complex"/>
    <property type="evidence" value="ECO:0007669"/>
    <property type="project" value="TreeGrafter"/>
</dbReference>
<dbReference type="PANTHER" id="PTHR34182:SF1">
    <property type="entry name" value="PROTEIN-EXPORT MEMBRANE PROTEIN SECG"/>
    <property type="match status" value="1"/>
</dbReference>
<keyword evidence="7" id="KW-1133">Transmembrane helix</keyword>
<keyword evidence="3 10" id="KW-0813">Transport</keyword>
<keyword evidence="5" id="KW-0812">Transmembrane</keyword>
<evidence type="ECO:0000256" key="8">
    <source>
        <dbReference type="ARBA" id="ARBA00023010"/>
    </source>
</evidence>
<dbReference type="AlphaFoldDB" id="A0A832GPR4"/>
<evidence type="ECO:0000256" key="6">
    <source>
        <dbReference type="ARBA" id="ARBA00022927"/>
    </source>
</evidence>
<comment type="subcellular location">
    <subcellularLocation>
        <location evidence="1 10">Cell membrane</location>
        <topology evidence="1 10">Multi-pass membrane protein</topology>
    </subcellularLocation>
</comment>
<keyword evidence="9" id="KW-0472">Membrane</keyword>
<evidence type="ECO:0000256" key="2">
    <source>
        <dbReference type="ARBA" id="ARBA00008445"/>
    </source>
</evidence>
<evidence type="ECO:0000313" key="12">
    <source>
        <dbReference type="EMBL" id="HGV54989.1"/>
    </source>
</evidence>
<reference evidence="12" key="1">
    <citation type="journal article" date="2020" name="mSystems">
        <title>Genome- and Community-Level Interaction Insights into Carbon Utilization and Element Cycling Functions of Hydrothermarchaeota in Hydrothermal Sediment.</title>
        <authorList>
            <person name="Zhou Z."/>
            <person name="Liu Y."/>
            <person name="Xu W."/>
            <person name="Pan J."/>
            <person name="Luo Z.H."/>
            <person name="Li M."/>
        </authorList>
    </citation>
    <scope>NUCLEOTIDE SEQUENCE [LARGE SCALE GENOMIC DNA]</scope>
    <source>
        <strain evidence="12">SpSt-605</strain>
    </source>
</reference>
<dbReference type="GO" id="GO:0015450">
    <property type="term" value="F:protein-transporting ATPase activity"/>
    <property type="evidence" value="ECO:0007669"/>
    <property type="project" value="UniProtKB-UniRule"/>
</dbReference>
<keyword evidence="4 10" id="KW-1003">Cell membrane</keyword>
<organism evidence="12">
    <name type="scientific">Caldimicrobium thiodismutans</name>
    <dbReference type="NCBI Taxonomy" id="1653476"/>
    <lineage>
        <taxon>Bacteria</taxon>
        <taxon>Pseudomonadati</taxon>
        <taxon>Thermodesulfobacteriota</taxon>
        <taxon>Thermodesulfobacteria</taxon>
        <taxon>Thermodesulfobacteriales</taxon>
        <taxon>Thermodesulfobacteriaceae</taxon>
        <taxon>Caldimicrobium</taxon>
    </lineage>
</organism>
<evidence type="ECO:0000256" key="3">
    <source>
        <dbReference type="ARBA" id="ARBA00022448"/>
    </source>
</evidence>
<evidence type="ECO:0000256" key="7">
    <source>
        <dbReference type="ARBA" id="ARBA00022989"/>
    </source>
</evidence>
<dbReference type="GO" id="GO:0065002">
    <property type="term" value="P:intracellular protein transmembrane transport"/>
    <property type="evidence" value="ECO:0007669"/>
    <property type="project" value="TreeGrafter"/>
</dbReference>
<evidence type="ECO:0000256" key="11">
    <source>
        <dbReference type="SAM" id="MobiDB-lite"/>
    </source>
</evidence>
<accession>A0A832GPR4</accession>
<evidence type="ECO:0000256" key="4">
    <source>
        <dbReference type="ARBA" id="ARBA00022475"/>
    </source>
</evidence>
<keyword evidence="8 10" id="KW-0811">Translocation</keyword>
<evidence type="ECO:0000256" key="1">
    <source>
        <dbReference type="ARBA" id="ARBA00004651"/>
    </source>
</evidence>
<protein>
    <recommendedName>
        <fullName evidence="10">Protein-export membrane protein SecG</fullName>
    </recommendedName>
</protein>
<dbReference type="NCBIfam" id="TIGR00810">
    <property type="entry name" value="secG"/>
    <property type="match status" value="1"/>
</dbReference>
<evidence type="ECO:0000256" key="9">
    <source>
        <dbReference type="ARBA" id="ARBA00023136"/>
    </source>
</evidence>
<comment type="function">
    <text evidence="10">Involved in protein export. Participates in an early event of protein translocation.</text>
</comment>
<evidence type="ECO:0000256" key="10">
    <source>
        <dbReference type="RuleBase" id="RU365087"/>
    </source>
</evidence>
<dbReference type="Pfam" id="PF03840">
    <property type="entry name" value="SecG"/>
    <property type="match status" value="1"/>
</dbReference>
<dbReference type="GO" id="GO:0009306">
    <property type="term" value="P:protein secretion"/>
    <property type="evidence" value="ECO:0007669"/>
    <property type="project" value="UniProtKB-UniRule"/>
</dbReference>
<dbReference type="PANTHER" id="PTHR34182">
    <property type="entry name" value="PROTEIN-EXPORT MEMBRANE PROTEIN SECG"/>
    <property type="match status" value="1"/>
</dbReference>
<dbReference type="InterPro" id="IPR004692">
    <property type="entry name" value="SecG"/>
</dbReference>
<dbReference type="EMBL" id="DSZU01000044">
    <property type="protein sequence ID" value="HGV54989.1"/>
    <property type="molecule type" value="Genomic_DNA"/>
</dbReference>
<sequence>METLMLVFQIILALLIVLIVLVNVTKGSEYGAVFRGAEAIFGGAGPTSFLNKVTMLLVVLFFLNSLLLTKISSSKHKLVLPEKVPTKSAPGQAPPIPSPIPLPPKDTSSPTKP</sequence>
<dbReference type="GO" id="GO:0005886">
    <property type="term" value="C:plasma membrane"/>
    <property type="evidence" value="ECO:0007669"/>
    <property type="project" value="UniProtKB-SubCell"/>
</dbReference>
<dbReference type="PRINTS" id="PR01651">
    <property type="entry name" value="SECGEXPORT"/>
</dbReference>
<comment type="caution">
    <text evidence="12">The sequence shown here is derived from an EMBL/GenBank/DDBJ whole genome shotgun (WGS) entry which is preliminary data.</text>
</comment>
<feature type="compositionally biased region" description="Pro residues" evidence="11">
    <location>
        <begin position="92"/>
        <end position="104"/>
    </location>
</feature>